<dbReference type="EMBL" id="JACRTB010000028">
    <property type="protein sequence ID" value="MBC8577370.1"/>
    <property type="molecule type" value="Genomic_DNA"/>
</dbReference>
<dbReference type="RefSeq" id="WP_262400778.1">
    <property type="nucleotide sequence ID" value="NZ_JACRTB010000028.1"/>
</dbReference>
<accession>A0ABR7NLU2</accession>
<gene>
    <name evidence="1" type="ORF">H8717_13255</name>
</gene>
<comment type="caution">
    <text evidence="1">The sequence shown here is derived from an EMBL/GenBank/DDBJ whole genome shotgun (WGS) entry which is preliminary data.</text>
</comment>
<name>A0ABR7NLU2_9FIRM</name>
<protein>
    <submittedName>
        <fullName evidence="1">Uncharacterized protein</fullName>
    </submittedName>
</protein>
<proteinExistence type="predicted"/>
<organism evidence="1 2">
    <name type="scientific">Yanshouia hominis</name>
    <dbReference type="NCBI Taxonomy" id="2763673"/>
    <lineage>
        <taxon>Bacteria</taxon>
        <taxon>Bacillati</taxon>
        <taxon>Bacillota</taxon>
        <taxon>Clostridia</taxon>
        <taxon>Eubacteriales</taxon>
        <taxon>Oscillospiraceae</taxon>
        <taxon>Yanshouia</taxon>
    </lineage>
</organism>
<sequence>MEETSYRIEITGRENFEWQGILTRIGESPVRFESLLQMILMIEGKEKPDRAGWK</sequence>
<evidence type="ECO:0000313" key="1">
    <source>
        <dbReference type="EMBL" id="MBC8577370.1"/>
    </source>
</evidence>
<keyword evidence="2" id="KW-1185">Reference proteome</keyword>
<evidence type="ECO:0000313" key="2">
    <source>
        <dbReference type="Proteomes" id="UP000658131"/>
    </source>
</evidence>
<reference evidence="1 2" key="1">
    <citation type="submission" date="2020-08" db="EMBL/GenBank/DDBJ databases">
        <title>Genome public.</title>
        <authorList>
            <person name="Liu C."/>
            <person name="Sun Q."/>
        </authorList>
    </citation>
    <scope>NUCLEOTIDE SEQUENCE [LARGE SCALE GENOMIC DNA]</scope>
    <source>
        <strain evidence="1 2">BX1</strain>
    </source>
</reference>
<dbReference type="Proteomes" id="UP000658131">
    <property type="component" value="Unassembled WGS sequence"/>
</dbReference>